<keyword evidence="4" id="KW-0472">Membrane</keyword>
<feature type="transmembrane region" description="Helical" evidence="4">
    <location>
        <begin position="1337"/>
        <end position="1361"/>
    </location>
</feature>
<dbReference type="NCBIfam" id="TIGR02232">
    <property type="entry name" value="myxo_disulf_rpt"/>
    <property type="match status" value="2"/>
</dbReference>
<evidence type="ECO:0000256" key="2">
    <source>
        <dbReference type="ARBA" id="ARBA00022737"/>
    </source>
</evidence>
<feature type="transmembrane region" description="Helical" evidence="4">
    <location>
        <begin position="1367"/>
        <end position="1385"/>
    </location>
</feature>
<accession>A0A8S1P3P8</accession>
<dbReference type="InterPro" id="IPR006212">
    <property type="entry name" value="Furin_repeat"/>
</dbReference>
<feature type="signal peptide" evidence="5">
    <location>
        <begin position="1"/>
        <end position="20"/>
    </location>
</feature>
<feature type="chain" id="PRO_5035756890" evidence="5">
    <location>
        <begin position="21"/>
        <end position="1489"/>
    </location>
</feature>
<reference evidence="6" key="1">
    <citation type="submission" date="2021-01" db="EMBL/GenBank/DDBJ databases">
        <authorList>
            <consortium name="Genoscope - CEA"/>
            <person name="William W."/>
        </authorList>
    </citation>
    <scope>NUCLEOTIDE SEQUENCE</scope>
</reference>
<evidence type="ECO:0000313" key="6">
    <source>
        <dbReference type="EMBL" id="CAD8097693.1"/>
    </source>
</evidence>
<dbReference type="PANTHER" id="PTHR38934">
    <property type="entry name" value="HYPHALLY REGULATED CELL WALL PROTEIN 1"/>
    <property type="match status" value="1"/>
</dbReference>
<dbReference type="EMBL" id="CAJJDN010000069">
    <property type="protein sequence ID" value="CAD8097693.1"/>
    <property type="molecule type" value="Genomic_DNA"/>
</dbReference>
<dbReference type="Proteomes" id="UP000692954">
    <property type="component" value="Unassembled WGS sequence"/>
</dbReference>
<keyword evidence="3" id="KW-1015">Disulfide bond</keyword>
<feature type="transmembrane region" description="Helical" evidence="4">
    <location>
        <begin position="1257"/>
        <end position="1280"/>
    </location>
</feature>
<evidence type="ECO:0000256" key="3">
    <source>
        <dbReference type="ARBA" id="ARBA00023157"/>
    </source>
</evidence>
<dbReference type="Pfam" id="PF13948">
    <property type="entry name" value="DUF4215"/>
    <property type="match status" value="5"/>
</dbReference>
<name>A0A8S1P3P8_9CILI</name>
<keyword evidence="1 5" id="KW-0732">Signal</keyword>
<evidence type="ECO:0000256" key="5">
    <source>
        <dbReference type="SAM" id="SignalP"/>
    </source>
</evidence>
<feature type="transmembrane region" description="Helical" evidence="4">
    <location>
        <begin position="1397"/>
        <end position="1416"/>
    </location>
</feature>
<gene>
    <name evidence="6" type="ORF">PSON_ATCC_30995.1.T0690006</name>
</gene>
<keyword evidence="4" id="KW-0812">Transmembrane</keyword>
<feature type="transmembrane region" description="Helical" evidence="4">
    <location>
        <begin position="1422"/>
        <end position="1447"/>
    </location>
</feature>
<dbReference type="SMART" id="SM00261">
    <property type="entry name" value="FU"/>
    <property type="match status" value="3"/>
</dbReference>
<keyword evidence="2" id="KW-0677">Repeat</keyword>
<dbReference type="PANTHER" id="PTHR38934:SF6">
    <property type="entry name" value="CHROMOSOME UNDETERMINED SCAFFOLD_176, WHOLE GENOME SHOTGUN SEQUENCE"/>
    <property type="match status" value="1"/>
</dbReference>
<keyword evidence="7" id="KW-1185">Reference proteome</keyword>
<organism evidence="6 7">
    <name type="scientific">Paramecium sonneborni</name>
    <dbReference type="NCBI Taxonomy" id="65129"/>
    <lineage>
        <taxon>Eukaryota</taxon>
        <taxon>Sar</taxon>
        <taxon>Alveolata</taxon>
        <taxon>Ciliophora</taxon>
        <taxon>Intramacronucleata</taxon>
        <taxon>Oligohymenophorea</taxon>
        <taxon>Peniculida</taxon>
        <taxon>Parameciidae</taxon>
        <taxon>Paramecium</taxon>
    </lineage>
</organism>
<evidence type="ECO:0000313" key="7">
    <source>
        <dbReference type="Proteomes" id="UP000692954"/>
    </source>
</evidence>
<comment type="caution">
    <text evidence="6">The sequence shown here is derived from an EMBL/GenBank/DDBJ whole genome shotgun (WGS) entry which is preliminary data.</text>
</comment>
<keyword evidence="4" id="KW-1133">Transmembrane helix</keyword>
<sequence>MKNQALYLILLFCVLQPILSQVLESVFEDFNNKKISFSNRNWVCELENKVPKSLECPKGMDLVLLERVIGCQVVQVRIDQLLPHFAIQFYIDIYAYQTIDNNECLIVDIQGVQKKEQCIYWSTVQSNGLNQYCDRYPGKSIRNTQIIELDHSDTQVNIKISSTADQELLDEAYLFRNVQLFLHRCHKTCKSCSGERKDQCQTCYDTLSITSTNSCEPCKNRGNGAFLDFQSQKCGYDEDLVCDENINTQSTCQNGCQSCTNAQSCLKCQCLKNCPSYTKIEGRSCLNTIDQMDAKKYNISQIAKELHDNNRIKELFTLSHKQGSYNFQKGEEIYFSYFSNKRIFGGPFVWVNAQFKFEISWIQNIYRINIFFEVILGDTHKNRNNFTYIINNQPVEISLHDKFQQSDEKIEDLNWPDNYIYNIYGIEYNFFQQVISDKQLIIEFNCKNIEILAFCGIQNLMVAGQYCQSGYKFEYFYFETDRNPCIVDNEECDDDNVIPFDGCFSNIYDCIQGCQNCIFGICQDCQIGWDYQESTKTCRPLCGDAKITYNEECDDGNLIPYDGCHQCKYSCPLNCEKCKFGKCSMCENQHIYIDGQCLHIYLLNNINFEENIEQYNFQINEKNQHRLQFENQLQQFILRNNYDQFNHNLNQIIFWVFGYQNQYYFQDQINYCKVNYFGKCLECQAEYELDFYKSKCIPKCNDQIILSEEICDDGNRIQFDGCYKCQNSCQIECLLCFQSQCYLCQDGWHLQEYQCKQICGDGQLAILSNEQCDDPEDSNCANCKYQCEDDCLVCNKFQSCEICQYPFQKKNGKCIPICGDSIITSIFEQCDDDHLMDVINVNINVLQDVFNVKKIIDVYYVIIKITFWIIKLFNQIIDPLPEEEINNDDLIIRQCDGNQILIENECVTQCGNGILNQNFEQCDDGNQNGGDGCSTLCFQEDSYQCNNQDKQLSVCTFIQAPIFELILISQKQDQTKILELSFSQEVYIPPDFLFEQIVKFTIIPETQYELSLIPISNITSQLSNPKYQVFIKFLKSIVNPILQVNIQKYSIFNQYEMELNNNDQEIPLGTPFVLSETNQKKVSQFIQMNELMIYSTATFSGLLFLTGNYVVFFNLLDLLQTLSYLKYMQYKFPSHLSLFLETYTKISLEPILNILKVDEFIADLNGGTIPNLNKKSFQSKQTDPLNQIYLMNAKGCYFSYFASLLTYYLCCLIASNKLSMWLKKCFKKFQFNIKILKLISMFQRKIQFQCSIVKKHYFSLGVFQLFYSSLHQLLFSALLQFPDYTFNSLFEIINSVAAFVSLLIQIQIFLKLLSITTTQIKDKIKWKYFFQDQKTQYWAANFKSFQIFRIISYITIIVKLIKFPEAQSILLSMQSLFYLIYLIIFRPIQSNYDLAKLICREIILFIITGSFLVYSFEINYDQFLIFGWIHISLFCFLMGFTIVADLVQQINLAYLHRQKLLQIQKIKKIMCYYNNPLQKFVVYDLKNSD</sequence>
<proteinExistence type="predicted"/>
<feature type="transmembrane region" description="Helical" evidence="4">
    <location>
        <begin position="1292"/>
        <end position="1316"/>
    </location>
</feature>
<evidence type="ECO:0000256" key="1">
    <source>
        <dbReference type="ARBA" id="ARBA00022729"/>
    </source>
</evidence>
<evidence type="ECO:0000256" key="4">
    <source>
        <dbReference type="SAM" id="Phobius"/>
    </source>
</evidence>
<dbReference type="InterPro" id="IPR011936">
    <property type="entry name" value="Myxo_disulph_rpt"/>
</dbReference>
<feature type="transmembrane region" description="Helical" evidence="4">
    <location>
        <begin position="1197"/>
        <end position="1214"/>
    </location>
</feature>
<protein>
    <submittedName>
        <fullName evidence="6">Uncharacterized protein</fullName>
    </submittedName>
</protein>